<dbReference type="AlphaFoldDB" id="A0A839DVA5"/>
<comment type="caution">
    <text evidence="8">The sequence shown here is derived from an EMBL/GenBank/DDBJ whole genome shotgun (WGS) entry which is preliminary data.</text>
</comment>
<organism evidence="8 9">
    <name type="scientific">Halosaccharopolyspora lacisalsi</name>
    <dbReference type="NCBI Taxonomy" id="1000566"/>
    <lineage>
        <taxon>Bacteria</taxon>
        <taxon>Bacillati</taxon>
        <taxon>Actinomycetota</taxon>
        <taxon>Actinomycetes</taxon>
        <taxon>Pseudonocardiales</taxon>
        <taxon>Pseudonocardiaceae</taxon>
        <taxon>Halosaccharopolyspora</taxon>
    </lineage>
</organism>
<keyword evidence="2" id="KW-0349">Heme</keyword>
<dbReference type="GO" id="GO:0046872">
    <property type="term" value="F:metal ion binding"/>
    <property type="evidence" value="ECO:0007669"/>
    <property type="project" value="UniProtKB-KW"/>
</dbReference>
<evidence type="ECO:0000256" key="6">
    <source>
        <dbReference type="ARBA" id="ARBA00023014"/>
    </source>
</evidence>
<dbReference type="PANTHER" id="PTHR32439">
    <property type="entry name" value="FERREDOXIN--NITRITE REDUCTASE, CHLOROPLASTIC"/>
    <property type="match status" value="1"/>
</dbReference>
<dbReference type="SUPFAM" id="SSF55124">
    <property type="entry name" value="Nitrite/Sulfite reductase N-terminal domain-like"/>
    <property type="match status" value="2"/>
</dbReference>
<name>A0A839DVA5_9PSEU</name>
<dbReference type="InterPro" id="IPR012798">
    <property type="entry name" value="Cbl_synth_CobG-like"/>
</dbReference>
<dbReference type="Proteomes" id="UP000569329">
    <property type="component" value="Unassembled WGS sequence"/>
</dbReference>
<feature type="domain" description="Nitrite/Sulfite reductase ferredoxin-like" evidence="7">
    <location>
        <begin position="29"/>
        <end position="86"/>
    </location>
</feature>
<dbReference type="GO" id="GO:0043818">
    <property type="term" value="F:precorrin-3B synthase activity"/>
    <property type="evidence" value="ECO:0007669"/>
    <property type="project" value="UniProtKB-EC"/>
</dbReference>
<dbReference type="Gene3D" id="3.90.480.10">
    <property type="entry name" value="Sulfite Reductase Hemoprotein,Domain 2"/>
    <property type="match status" value="1"/>
</dbReference>
<dbReference type="Gene3D" id="3.30.413.10">
    <property type="entry name" value="Sulfite Reductase Hemoprotein, domain 1"/>
    <property type="match status" value="2"/>
</dbReference>
<evidence type="ECO:0000256" key="5">
    <source>
        <dbReference type="ARBA" id="ARBA00023004"/>
    </source>
</evidence>
<evidence type="ECO:0000313" key="9">
    <source>
        <dbReference type="Proteomes" id="UP000569329"/>
    </source>
</evidence>
<dbReference type="Pfam" id="PF03460">
    <property type="entry name" value="NIR_SIR_ferr"/>
    <property type="match status" value="2"/>
</dbReference>
<gene>
    <name evidence="8" type="ORF">FHX42_000656</name>
</gene>
<protein>
    <submittedName>
        <fullName evidence="8">Precorrin-3B synthase</fullName>
        <ecNumber evidence="8">1.14.13.83</ecNumber>
    </submittedName>
</protein>
<reference evidence="8 9" key="1">
    <citation type="submission" date="2020-07" db="EMBL/GenBank/DDBJ databases">
        <title>Sequencing the genomes of 1000 actinobacteria strains.</title>
        <authorList>
            <person name="Klenk H.-P."/>
        </authorList>
    </citation>
    <scope>NUCLEOTIDE SEQUENCE [LARGE SCALE GENOMIC DNA]</scope>
    <source>
        <strain evidence="8 9">DSM 45975</strain>
    </source>
</reference>
<dbReference type="EMBL" id="JACGWZ010000001">
    <property type="protein sequence ID" value="MBA8823327.1"/>
    <property type="molecule type" value="Genomic_DNA"/>
</dbReference>
<dbReference type="RefSeq" id="WP_182542655.1">
    <property type="nucleotide sequence ID" value="NZ_JACGWZ010000001.1"/>
</dbReference>
<keyword evidence="5" id="KW-0408">Iron</keyword>
<evidence type="ECO:0000256" key="4">
    <source>
        <dbReference type="ARBA" id="ARBA00023002"/>
    </source>
</evidence>
<dbReference type="EC" id="1.14.13.83" evidence="8"/>
<keyword evidence="1" id="KW-0004">4Fe-4S</keyword>
<dbReference type="InterPro" id="IPR005117">
    <property type="entry name" value="NiRdtase/SiRdtase_haem-b_fer"/>
</dbReference>
<evidence type="ECO:0000256" key="1">
    <source>
        <dbReference type="ARBA" id="ARBA00022485"/>
    </source>
</evidence>
<keyword evidence="4 8" id="KW-0560">Oxidoreductase</keyword>
<dbReference type="PANTHER" id="PTHR32439:SF9">
    <property type="entry name" value="BLR3264 PROTEIN"/>
    <property type="match status" value="1"/>
</dbReference>
<evidence type="ECO:0000259" key="7">
    <source>
        <dbReference type="Pfam" id="PF03460"/>
    </source>
</evidence>
<dbReference type="GO" id="GO:0051539">
    <property type="term" value="F:4 iron, 4 sulfur cluster binding"/>
    <property type="evidence" value="ECO:0007669"/>
    <property type="project" value="UniProtKB-KW"/>
</dbReference>
<proteinExistence type="predicted"/>
<accession>A0A839DVA5</accession>
<sequence length="427" mass="44858">MSETSRTERPRPDACPGALHVHAAADGGLARVRVPGGELSAGQFRTLAEAAEQLGTGGLELTSRANVQVRGLGDGCENELAERLAAEGLLPSPTHERVRNIVASPYSGCDDGGLLDVLPLARELDTRLCGNPELAGLPGRFLFTVDDGRGDVDPLRADVGLVPVGADAVSLRLGGTDSGVLVRVRAAVHAAILAAEQFLVERAFQASSAWRLAELDSGPRRVADRVRARLAHDDVTAAAPTSLGADPVPAQPRFGVVGRRDERVTVAAGAPLGRLSREQVSIMTRASEAAGSRLRLTPWRTVVVPGLSEGEVEWWTSELDTHGLIVDPSSGWAGVTACTGHPGCAKALADVRGDAARALRHASSPTGGTLPVHWVGCERRCGRPRGRVVEVLATEAGYEVGLDDEVWASRVDADRVSAAMEAARRTM</sequence>
<evidence type="ECO:0000256" key="3">
    <source>
        <dbReference type="ARBA" id="ARBA00022723"/>
    </source>
</evidence>
<dbReference type="NCBIfam" id="TIGR02435">
    <property type="entry name" value="CobG"/>
    <property type="match status" value="1"/>
</dbReference>
<dbReference type="SUPFAM" id="SSF56014">
    <property type="entry name" value="Nitrite and sulphite reductase 4Fe-4S domain-like"/>
    <property type="match status" value="2"/>
</dbReference>
<feature type="domain" description="Nitrite/Sulfite reductase ferredoxin-like" evidence="7">
    <location>
        <begin position="260"/>
        <end position="320"/>
    </location>
</feature>
<evidence type="ECO:0000256" key="2">
    <source>
        <dbReference type="ARBA" id="ARBA00022617"/>
    </source>
</evidence>
<keyword evidence="6" id="KW-0411">Iron-sulfur</keyword>
<keyword evidence="3" id="KW-0479">Metal-binding</keyword>
<dbReference type="InterPro" id="IPR051329">
    <property type="entry name" value="NIR_SIR_4Fe-4S"/>
</dbReference>
<dbReference type="InterPro" id="IPR036136">
    <property type="entry name" value="Nit/Sulf_reduc_fer-like_dom_sf"/>
</dbReference>
<dbReference type="InterPro" id="IPR045854">
    <property type="entry name" value="NO2/SO3_Rdtase_4Fe4S_sf"/>
</dbReference>
<keyword evidence="9" id="KW-1185">Reference proteome</keyword>
<evidence type="ECO:0000313" key="8">
    <source>
        <dbReference type="EMBL" id="MBA8823327.1"/>
    </source>
</evidence>